<dbReference type="InterPro" id="IPR015813">
    <property type="entry name" value="Pyrv/PenolPyrv_kinase-like_dom"/>
</dbReference>
<comment type="cofactor">
    <cofactor evidence="1">
        <name>Mg(2+)</name>
        <dbReference type="ChEBI" id="CHEBI:18420"/>
    </cofactor>
</comment>
<keyword evidence="13 16" id="KW-0324">Glycolysis</keyword>
<dbReference type="Gene3D" id="3.20.20.60">
    <property type="entry name" value="Phosphoenolpyruvate-binding domains"/>
    <property type="match status" value="1"/>
</dbReference>
<dbReference type="Pfam" id="PF00224">
    <property type="entry name" value="PK"/>
    <property type="match status" value="1"/>
</dbReference>
<evidence type="ECO:0000256" key="1">
    <source>
        <dbReference type="ARBA" id="ARBA00001946"/>
    </source>
</evidence>
<dbReference type="SUPFAM" id="SSF51621">
    <property type="entry name" value="Phosphoenolpyruvate/pyruvate domain"/>
    <property type="match status" value="1"/>
</dbReference>
<dbReference type="InterPro" id="IPR001697">
    <property type="entry name" value="Pyr_Knase"/>
</dbReference>
<proteinExistence type="inferred from homology"/>
<evidence type="ECO:0000256" key="2">
    <source>
        <dbReference type="ARBA" id="ARBA00001958"/>
    </source>
</evidence>
<keyword evidence="8" id="KW-0479">Metal-binding</keyword>
<keyword evidence="20" id="KW-1185">Reference proteome</keyword>
<organism evidence="19 20">
    <name type="scientific">Candidatus Nitrospira allomarina</name>
    <dbReference type="NCBI Taxonomy" id="3020900"/>
    <lineage>
        <taxon>Bacteria</taxon>
        <taxon>Pseudomonadati</taxon>
        <taxon>Nitrospirota</taxon>
        <taxon>Nitrospiria</taxon>
        <taxon>Nitrospirales</taxon>
        <taxon>Nitrospiraceae</taxon>
        <taxon>Nitrospira</taxon>
    </lineage>
</organism>
<dbReference type="PRINTS" id="PR01050">
    <property type="entry name" value="PYRUVTKNASE"/>
</dbReference>
<feature type="domain" description="Pyruvate kinase barrel" evidence="17">
    <location>
        <begin position="1"/>
        <end position="321"/>
    </location>
</feature>
<dbReference type="InterPro" id="IPR015795">
    <property type="entry name" value="Pyrv_Knase_C"/>
</dbReference>
<dbReference type="Gene3D" id="2.40.33.10">
    <property type="entry name" value="PK beta-barrel domain-like"/>
    <property type="match status" value="1"/>
</dbReference>
<evidence type="ECO:0000256" key="15">
    <source>
        <dbReference type="NCBIfam" id="TIGR01064"/>
    </source>
</evidence>
<evidence type="ECO:0000256" key="11">
    <source>
        <dbReference type="ARBA" id="ARBA00022840"/>
    </source>
</evidence>
<keyword evidence="11" id="KW-0067">ATP-binding</keyword>
<dbReference type="GO" id="GO:0004743">
    <property type="term" value="F:pyruvate kinase activity"/>
    <property type="evidence" value="ECO:0007669"/>
    <property type="project" value="UniProtKB-UniRule"/>
</dbReference>
<dbReference type="EC" id="2.7.1.40" evidence="5 15"/>
<dbReference type="Pfam" id="PF02887">
    <property type="entry name" value="PK_C"/>
    <property type="match status" value="1"/>
</dbReference>
<accession>A0AA96GCR4</accession>
<dbReference type="InterPro" id="IPR036918">
    <property type="entry name" value="Pyrv_Knase_C_sf"/>
</dbReference>
<reference evidence="19 20" key="1">
    <citation type="submission" date="2023-01" db="EMBL/GenBank/DDBJ databases">
        <title>Cultivation and genomic characterization of new, ubiquitous marine nitrite-oxidizing bacteria from the Nitrospirales.</title>
        <authorList>
            <person name="Mueller A.J."/>
            <person name="Daebeler A."/>
            <person name="Herbold C.W."/>
            <person name="Kirkegaard R.H."/>
            <person name="Daims H."/>
        </authorList>
    </citation>
    <scope>NUCLEOTIDE SEQUENCE [LARGE SCALE GENOMIC DNA]</scope>
    <source>
        <strain evidence="19 20">VA</strain>
    </source>
</reference>
<dbReference type="GO" id="GO:0000287">
    <property type="term" value="F:magnesium ion binding"/>
    <property type="evidence" value="ECO:0007669"/>
    <property type="project" value="UniProtKB-UniRule"/>
</dbReference>
<dbReference type="Proteomes" id="UP001302719">
    <property type="component" value="Chromosome"/>
</dbReference>
<dbReference type="EMBL" id="CP116967">
    <property type="protein sequence ID" value="WNM59694.1"/>
    <property type="molecule type" value="Genomic_DNA"/>
</dbReference>
<keyword evidence="12 16" id="KW-0460">Magnesium</keyword>
<dbReference type="InterPro" id="IPR011037">
    <property type="entry name" value="Pyrv_Knase-like_insert_dom_sf"/>
</dbReference>
<dbReference type="PANTHER" id="PTHR11817">
    <property type="entry name" value="PYRUVATE KINASE"/>
    <property type="match status" value="1"/>
</dbReference>
<dbReference type="InterPro" id="IPR015806">
    <property type="entry name" value="Pyrv_Knase_insert_dom_sf"/>
</dbReference>
<keyword evidence="14 19" id="KW-0670">Pyruvate</keyword>
<comment type="similarity">
    <text evidence="4 16">Belongs to the pyruvate kinase family.</text>
</comment>
<comment type="pathway">
    <text evidence="3 16">Carbohydrate degradation; glycolysis; pyruvate from D-glyceraldehyde 3-phosphate: step 5/5.</text>
</comment>
<evidence type="ECO:0000256" key="9">
    <source>
        <dbReference type="ARBA" id="ARBA00022741"/>
    </source>
</evidence>
<evidence type="ECO:0000256" key="6">
    <source>
        <dbReference type="ARBA" id="ARBA00018587"/>
    </source>
</evidence>
<evidence type="ECO:0000256" key="8">
    <source>
        <dbReference type="ARBA" id="ARBA00022723"/>
    </source>
</evidence>
<evidence type="ECO:0000256" key="5">
    <source>
        <dbReference type="ARBA" id="ARBA00012142"/>
    </source>
</evidence>
<keyword evidence="10 16" id="KW-0418">Kinase</keyword>
<evidence type="ECO:0000256" key="3">
    <source>
        <dbReference type="ARBA" id="ARBA00004997"/>
    </source>
</evidence>
<dbReference type="KEGG" id="nall:PP769_08045"/>
<dbReference type="FunFam" id="3.20.20.60:FF:000025">
    <property type="entry name" value="Pyruvate kinase"/>
    <property type="match status" value="1"/>
</dbReference>
<keyword evidence="9" id="KW-0547">Nucleotide-binding</keyword>
<name>A0AA96GCR4_9BACT</name>
<dbReference type="NCBIfam" id="NF004491">
    <property type="entry name" value="PRK05826.1"/>
    <property type="match status" value="1"/>
</dbReference>
<evidence type="ECO:0000256" key="16">
    <source>
        <dbReference type="RuleBase" id="RU000504"/>
    </source>
</evidence>
<dbReference type="AlphaFoldDB" id="A0AA96GCR4"/>
<evidence type="ECO:0000313" key="20">
    <source>
        <dbReference type="Proteomes" id="UP001302719"/>
    </source>
</evidence>
<evidence type="ECO:0000256" key="14">
    <source>
        <dbReference type="ARBA" id="ARBA00023317"/>
    </source>
</evidence>
<dbReference type="FunFam" id="2.40.33.10:FF:000001">
    <property type="entry name" value="Pyruvate kinase"/>
    <property type="match status" value="1"/>
</dbReference>
<feature type="domain" description="Pyruvate kinase C-terminal" evidence="18">
    <location>
        <begin position="352"/>
        <end position="452"/>
    </location>
</feature>
<evidence type="ECO:0000256" key="13">
    <source>
        <dbReference type="ARBA" id="ARBA00023152"/>
    </source>
</evidence>
<dbReference type="NCBIfam" id="TIGR01064">
    <property type="entry name" value="pyruv_kin"/>
    <property type="match status" value="1"/>
</dbReference>
<comment type="catalytic activity">
    <reaction evidence="16">
        <text>pyruvate + ATP = phosphoenolpyruvate + ADP + H(+)</text>
        <dbReference type="Rhea" id="RHEA:18157"/>
        <dbReference type="ChEBI" id="CHEBI:15361"/>
        <dbReference type="ChEBI" id="CHEBI:15378"/>
        <dbReference type="ChEBI" id="CHEBI:30616"/>
        <dbReference type="ChEBI" id="CHEBI:58702"/>
        <dbReference type="ChEBI" id="CHEBI:456216"/>
        <dbReference type="EC" id="2.7.1.40"/>
    </reaction>
</comment>
<dbReference type="GO" id="GO:0016301">
    <property type="term" value="F:kinase activity"/>
    <property type="evidence" value="ECO:0007669"/>
    <property type="project" value="UniProtKB-KW"/>
</dbReference>
<dbReference type="InterPro" id="IPR040442">
    <property type="entry name" value="Pyrv_kinase-like_dom_sf"/>
</dbReference>
<evidence type="ECO:0000256" key="10">
    <source>
        <dbReference type="ARBA" id="ARBA00022777"/>
    </source>
</evidence>
<comment type="cofactor">
    <cofactor evidence="2">
        <name>K(+)</name>
        <dbReference type="ChEBI" id="CHEBI:29103"/>
    </cofactor>
</comment>
<dbReference type="GO" id="GO:0030955">
    <property type="term" value="F:potassium ion binding"/>
    <property type="evidence" value="ECO:0007669"/>
    <property type="project" value="UniProtKB-UniRule"/>
</dbReference>
<sequence length="466" mass="51888">MQKTKIICTIGPVTESYEMLRKMYDAGMNIVRLNMSHGTHESHAKVIKHIKTLNTKVPFPIPILLDTQGPEIRTGDLSIDLNLQEGTIVSISARGPMDVEESSIHINYADLMESVNVGDKITVDNGLINFEVLEKQDRLMQCRVLDGGVLKSKRHVNLPGIRVNLPAITQKDEKDIAFGLAADVDFIALSFVREAKDIQQLKQLMGHKVGRVKIIAKIEDQEGVRNLEDIIRESDGIMVARGDLGAEINLEDLPNVQRRIVRLCAESGKRVIVATHLLESMIHNPIPTRAEVTDVANAIYEEVDGVMLSGETTVGKYPLKCIEYLRKISIKTEAIPGLQFAKQLKLTTDKQQLATAAVQLAEGLHAKGIVVITRRGIMADLVSNCRPFSTNIYAFTNGSQSRRTMTLNRGVYPFRIDFSSDPEKTLQTAFRILKTREHFQIGDKVVIISDVLAQERVDGIQIRAIP</sequence>
<gene>
    <name evidence="19" type="primary">pyk</name>
    <name evidence="19" type="ORF">PP769_08045</name>
</gene>
<dbReference type="InterPro" id="IPR015793">
    <property type="entry name" value="Pyrv_Knase_brl"/>
</dbReference>
<evidence type="ECO:0000256" key="4">
    <source>
        <dbReference type="ARBA" id="ARBA00008663"/>
    </source>
</evidence>
<evidence type="ECO:0000256" key="12">
    <source>
        <dbReference type="ARBA" id="ARBA00022842"/>
    </source>
</evidence>
<evidence type="ECO:0000259" key="17">
    <source>
        <dbReference type="Pfam" id="PF00224"/>
    </source>
</evidence>
<dbReference type="SUPFAM" id="SSF50800">
    <property type="entry name" value="PK beta-barrel domain-like"/>
    <property type="match status" value="1"/>
</dbReference>
<dbReference type="GO" id="GO:0005524">
    <property type="term" value="F:ATP binding"/>
    <property type="evidence" value="ECO:0007669"/>
    <property type="project" value="UniProtKB-KW"/>
</dbReference>
<evidence type="ECO:0000313" key="19">
    <source>
        <dbReference type="EMBL" id="WNM59694.1"/>
    </source>
</evidence>
<evidence type="ECO:0000259" key="18">
    <source>
        <dbReference type="Pfam" id="PF02887"/>
    </source>
</evidence>
<dbReference type="Gene3D" id="3.40.1380.20">
    <property type="entry name" value="Pyruvate kinase, C-terminal domain"/>
    <property type="match status" value="1"/>
</dbReference>
<protein>
    <recommendedName>
        <fullName evidence="6 15">Pyruvate kinase</fullName>
        <ecNumber evidence="5 15">2.7.1.40</ecNumber>
    </recommendedName>
</protein>
<evidence type="ECO:0000256" key="7">
    <source>
        <dbReference type="ARBA" id="ARBA00022679"/>
    </source>
</evidence>
<keyword evidence="7 16" id="KW-0808">Transferase</keyword>
<dbReference type="SUPFAM" id="SSF52935">
    <property type="entry name" value="PK C-terminal domain-like"/>
    <property type="match status" value="1"/>
</dbReference>